<keyword evidence="2" id="KW-1185">Reference proteome</keyword>
<reference evidence="1" key="1">
    <citation type="submission" date="2021-03" db="EMBL/GenBank/DDBJ databases">
        <title>Fibrella sp. HMF5335 genome sequencing and assembly.</title>
        <authorList>
            <person name="Kang H."/>
            <person name="Kim H."/>
            <person name="Bae S."/>
            <person name="Joh K."/>
        </authorList>
    </citation>
    <scope>NUCLEOTIDE SEQUENCE</scope>
    <source>
        <strain evidence="1">HMF5335</strain>
    </source>
</reference>
<evidence type="ECO:0000313" key="1">
    <source>
        <dbReference type="EMBL" id="MBO0935764.1"/>
    </source>
</evidence>
<accession>A0A939GBE3</accession>
<sequence>MIQSIRAAYNAAFTPERYAAFLNKIEADYPGQLDFRVAETPVFVPKAFTNKLLSACDAIVDTITAPDYRALTGAAIPPHQRVPNETPHTTFLAVDFAVCRNEQSGELEPQLIELQGFPSLYGFQAYLSETFRSIFSVPETVSHLFGVETNADYVAELRDLILGDCQPEEVILLEIFPEKQKTRVDFALTKHYVGIDAVCLTKIRKEGRALFYEKDGRQIRIKRIYNRLIFDELEAMENLQAERGPTGFHLTDDVDVVWVGHPNWFFRISKYTLPLLNSPYVPKSYFLSELTTPPADLENYVLKPLFSFAGSGVTINVTPADIEAIPVAQRGNYLLQRKVRYEPVITTPDGSGVKCEIRLLFIWPDGDAKPKLITNLARLSRGEMIGVRFNKDFDWVGGTIAFFEQ</sequence>
<evidence type="ECO:0008006" key="3">
    <source>
        <dbReference type="Google" id="ProtNLM"/>
    </source>
</evidence>
<dbReference type="Proteomes" id="UP000664034">
    <property type="component" value="Unassembled WGS sequence"/>
</dbReference>
<name>A0A939GBE3_9BACT</name>
<proteinExistence type="predicted"/>
<dbReference type="EMBL" id="JAFMYV010000002">
    <property type="protein sequence ID" value="MBO0935764.1"/>
    <property type="molecule type" value="Genomic_DNA"/>
</dbReference>
<dbReference type="AlphaFoldDB" id="A0A939GBE3"/>
<organism evidence="1 2">
    <name type="scientific">Fibrella rubiginis</name>
    <dbReference type="NCBI Taxonomy" id="2817060"/>
    <lineage>
        <taxon>Bacteria</taxon>
        <taxon>Pseudomonadati</taxon>
        <taxon>Bacteroidota</taxon>
        <taxon>Cytophagia</taxon>
        <taxon>Cytophagales</taxon>
        <taxon>Spirosomataceae</taxon>
        <taxon>Fibrella</taxon>
    </lineage>
</organism>
<evidence type="ECO:0000313" key="2">
    <source>
        <dbReference type="Proteomes" id="UP000664034"/>
    </source>
</evidence>
<gene>
    <name evidence="1" type="ORF">J2I47_04310</name>
</gene>
<dbReference type="RefSeq" id="WP_207363329.1">
    <property type="nucleotide sequence ID" value="NZ_JAFMYV010000002.1"/>
</dbReference>
<comment type="caution">
    <text evidence="1">The sequence shown here is derived from an EMBL/GenBank/DDBJ whole genome shotgun (WGS) entry which is preliminary data.</text>
</comment>
<protein>
    <recommendedName>
        <fullName evidence="3">Circularly permuted type 2 ATP-grasp protein</fullName>
    </recommendedName>
</protein>